<dbReference type="SUPFAM" id="SSF53850">
    <property type="entry name" value="Periplasmic binding protein-like II"/>
    <property type="match status" value="2"/>
</dbReference>
<keyword evidence="2" id="KW-0805">Transcription regulation</keyword>
<dbReference type="EMBL" id="JABEMD010000009">
    <property type="protein sequence ID" value="NNH10651.1"/>
    <property type="molecule type" value="Genomic_DNA"/>
</dbReference>
<evidence type="ECO:0000256" key="5">
    <source>
        <dbReference type="SAM" id="MobiDB-lite"/>
    </source>
</evidence>
<dbReference type="PANTHER" id="PTHR30537:SF5">
    <property type="entry name" value="HTH-TYPE TRANSCRIPTIONAL ACTIVATOR TTDR-RELATED"/>
    <property type="match status" value="1"/>
</dbReference>
<evidence type="ECO:0000313" key="8">
    <source>
        <dbReference type="Proteomes" id="UP000542973"/>
    </source>
</evidence>
<protein>
    <submittedName>
        <fullName evidence="7">LysR family transcriptional regulator</fullName>
    </submittedName>
</protein>
<name>A0A849B522_9BURK</name>
<gene>
    <name evidence="7" type="ORF">HLB16_07105</name>
</gene>
<feature type="region of interest" description="Disordered" evidence="5">
    <location>
        <begin position="217"/>
        <end position="247"/>
    </location>
</feature>
<sequence length="339" mass="37195">MKLTIDDLRFVLALDRLGSLAALAREENVTPPAVTKRLGQLEARLGIRLALRTTRRLQLTHEGLLLAQHATGVLEHMQTIEEALRQRSQAVAGKLKVHGPLGFGRRYLGPLLAQFQDAHPNLEVQLYLSDNLMLPRQPVHGHDAFDVLVSIGAIPDSRWVAHRIAPNRRLLCAAPEYLAKAPPLTRPADLVHHACLVLRENDEDVTLWRFAGRDGKDAAKGSGTGGKGGEKRAGSSASAGSAREHTVRVRPAMESNDGDVVHQWCLAGKGIMARSEWDVADGLASGRLVALLPGYRLPDADVMALVPQSRVASMRTRLFVEMLRKAFGPRPPWRSDRRA</sequence>
<keyword evidence="4" id="KW-0804">Transcription</keyword>
<dbReference type="Proteomes" id="UP000542973">
    <property type="component" value="Unassembled WGS sequence"/>
</dbReference>
<dbReference type="Gene3D" id="1.10.10.10">
    <property type="entry name" value="Winged helix-like DNA-binding domain superfamily/Winged helix DNA-binding domain"/>
    <property type="match status" value="1"/>
</dbReference>
<dbReference type="PANTHER" id="PTHR30537">
    <property type="entry name" value="HTH-TYPE TRANSCRIPTIONAL REGULATOR"/>
    <property type="match status" value="1"/>
</dbReference>
<dbReference type="SUPFAM" id="SSF46785">
    <property type="entry name" value="Winged helix' DNA-binding domain"/>
    <property type="match status" value="1"/>
</dbReference>
<dbReference type="GO" id="GO:0006351">
    <property type="term" value="P:DNA-templated transcription"/>
    <property type="evidence" value="ECO:0007669"/>
    <property type="project" value="TreeGrafter"/>
</dbReference>
<evidence type="ECO:0000259" key="6">
    <source>
        <dbReference type="PROSITE" id="PS50931"/>
    </source>
</evidence>
<keyword evidence="3" id="KW-0238">DNA-binding</keyword>
<accession>A0A849B522</accession>
<feature type="domain" description="HTH lysR-type" evidence="6">
    <location>
        <begin position="3"/>
        <end position="60"/>
    </location>
</feature>
<dbReference type="GO" id="GO:0003700">
    <property type="term" value="F:DNA-binding transcription factor activity"/>
    <property type="evidence" value="ECO:0007669"/>
    <property type="project" value="InterPro"/>
</dbReference>
<dbReference type="Gene3D" id="3.40.190.290">
    <property type="match status" value="2"/>
</dbReference>
<dbReference type="PROSITE" id="PS50931">
    <property type="entry name" value="HTH_LYSR"/>
    <property type="match status" value="1"/>
</dbReference>
<dbReference type="GO" id="GO:0043565">
    <property type="term" value="F:sequence-specific DNA binding"/>
    <property type="evidence" value="ECO:0007669"/>
    <property type="project" value="TreeGrafter"/>
</dbReference>
<evidence type="ECO:0000313" key="7">
    <source>
        <dbReference type="EMBL" id="NNH10651.1"/>
    </source>
</evidence>
<dbReference type="InterPro" id="IPR058163">
    <property type="entry name" value="LysR-type_TF_proteobact-type"/>
</dbReference>
<comment type="similarity">
    <text evidence="1">Belongs to the LysR transcriptional regulatory family.</text>
</comment>
<comment type="caution">
    <text evidence="7">The sequence shown here is derived from an EMBL/GenBank/DDBJ whole genome shotgun (WGS) entry which is preliminary data.</text>
</comment>
<evidence type="ECO:0000256" key="2">
    <source>
        <dbReference type="ARBA" id="ARBA00023015"/>
    </source>
</evidence>
<dbReference type="Pfam" id="PF00126">
    <property type="entry name" value="HTH_1"/>
    <property type="match status" value="1"/>
</dbReference>
<proteinExistence type="inferred from homology"/>
<dbReference type="InterPro" id="IPR036388">
    <property type="entry name" value="WH-like_DNA-bd_sf"/>
</dbReference>
<dbReference type="InterPro" id="IPR036390">
    <property type="entry name" value="WH_DNA-bd_sf"/>
</dbReference>
<reference evidence="7 8" key="1">
    <citation type="submission" date="2020-05" db="EMBL/GenBank/DDBJ databases">
        <title>MicrobeNet Type strains.</title>
        <authorList>
            <person name="Nicholson A.C."/>
        </authorList>
    </citation>
    <scope>NUCLEOTIDE SEQUENCE [LARGE SCALE GENOMIC DNA]</scope>
    <source>
        <strain evidence="7 8">ATCC 700815</strain>
    </source>
</reference>
<evidence type="ECO:0000256" key="4">
    <source>
        <dbReference type="ARBA" id="ARBA00023163"/>
    </source>
</evidence>
<dbReference type="InterPro" id="IPR000847">
    <property type="entry name" value="LysR_HTH_N"/>
</dbReference>
<dbReference type="InterPro" id="IPR005119">
    <property type="entry name" value="LysR_subst-bd"/>
</dbReference>
<organism evidence="7 8">
    <name type="scientific">Cupriavidus gilardii</name>
    <dbReference type="NCBI Taxonomy" id="82541"/>
    <lineage>
        <taxon>Bacteria</taxon>
        <taxon>Pseudomonadati</taxon>
        <taxon>Pseudomonadota</taxon>
        <taxon>Betaproteobacteria</taxon>
        <taxon>Burkholderiales</taxon>
        <taxon>Burkholderiaceae</taxon>
        <taxon>Cupriavidus</taxon>
    </lineage>
</organism>
<dbReference type="RefSeq" id="WP_151022029.1">
    <property type="nucleotide sequence ID" value="NZ_JAODVF010000002.1"/>
</dbReference>
<evidence type="ECO:0000256" key="1">
    <source>
        <dbReference type="ARBA" id="ARBA00009437"/>
    </source>
</evidence>
<dbReference type="AlphaFoldDB" id="A0A849B522"/>
<dbReference type="Pfam" id="PF03466">
    <property type="entry name" value="LysR_substrate"/>
    <property type="match status" value="2"/>
</dbReference>
<evidence type="ECO:0000256" key="3">
    <source>
        <dbReference type="ARBA" id="ARBA00023125"/>
    </source>
</evidence>